<dbReference type="EC" id="1.1.1.-" evidence="3"/>
<keyword evidence="2 3" id="KW-0560">Oxidoreductase</keyword>
<dbReference type="CDD" id="cd05233">
    <property type="entry name" value="SDR_c"/>
    <property type="match status" value="1"/>
</dbReference>
<organism evidence="3 4">
    <name type="scientific">Phytohabitans kaempferiae</name>
    <dbReference type="NCBI Taxonomy" id="1620943"/>
    <lineage>
        <taxon>Bacteria</taxon>
        <taxon>Bacillati</taxon>
        <taxon>Actinomycetota</taxon>
        <taxon>Actinomycetes</taxon>
        <taxon>Micromonosporales</taxon>
        <taxon>Micromonosporaceae</taxon>
    </lineage>
</organism>
<gene>
    <name evidence="3" type="ORF">ACFFIA_32465</name>
</gene>
<proteinExistence type="inferred from homology"/>
<dbReference type="PRINTS" id="PR00080">
    <property type="entry name" value="SDRFAMILY"/>
</dbReference>
<evidence type="ECO:0000256" key="2">
    <source>
        <dbReference type="ARBA" id="ARBA00023002"/>
    </source>
</evidence>
<accession>A0ABV6MCA6</accession>
<dbReference type="PANTHER" id="PTHR42760:SF133">
    <property type="entry name" value="3-OXOACYL-[ACYL-CARRIER-PROTEIN] REDUCTASE"/>
    <property type="match status" value="1"/>
</dbReference>
<dbReference type="Pfam" id="PF13561">
    <property type="entry name" value="adh_short_C2"/>
    <property type="match status" value="1"/>
</dbReference>
<dbReference type="Gene3D" id="3.40.50.720">
    <property type="entry name" value="NAD(P)-binding Rossmann-like Domain"/>
    <property type="match status" value="1"/>
</dbReference>
<dbReference type="PANTHER" id="PTHR42760">
    <property type="entry name" value="SHORT-CHAIN DEHYDROGENASES/REDUCTASES FAMILY MEMBER"/>
    <property type="match status" value="1"/>
</dbReference>
<dbReference type="GO" id="GO:0016491">
    <property type="term" value="F:oxidoreductase activity"/>
    <property type="evidence" value="ECO:0007669"/>
    <property type="project" value="UniProtKB-KW"/>
</dbReference>
<dbReference type="SUPFAM" id="SSF51735">
    <property type="entry name" value="NAD(P)-binding Rossmann-fold domains"/>
    <property type="match status" value="1"/>
</dbReference>
<dbReference type="InterPro" id="IPR002347">
    <property type="entry name" value="SDR_fam"/>
</dbReference>
<dbReference type="InterPro" id="IPR036291">
    <property type="entry name" value="NAD(P)-bd_dom_sf"/>
</dbReference>
<protein>
    <submittedName>
        <fullName evidence="3">SDR family NAD(P)-dependent oxidoreductase</fullName>
        <ecNumber evidence="3">1.1.1.-</ecNumber>
    </submittedName>
</protein>
<evidence type="ECO:0000313" key="4">
    <source>
        <dbReference type="Proteomes" id="UP001589867"/>
    </source>
</evidence>
<evidence type="ECO:0000256" key="1">
    <source>
        <dbReference type="ARBA" id="ARBA00006484"/>
    </source>
</evidence>
<dbReference type="PRINTS" id="PR00081">
    <property type="entry name" value="GDHRDH"/>
</dbReference>
<dbReference type="Proteomes" id="UP001589867">
    <property type="component" value="Unassembled WGS sequence"/>
</dbReference>
<reference evidence="3 4" key="1">
    <citation type="submission" date="2024-09" db="EMBL/GenBank/DDBJ databases">
        <authorList>
            <person name="Sun Q."/>
            <person name="Mori K."/>
        </authorList>
    </citation>
    <scope>NUCLEOTIDE SEQUENCE [LARGE SCALE GENOMIC DNA]</scope>
    <source>
        <strain evidence="3 4">TBRC 3947</strain>
    </source>
</reference>
<comment type="caution">
    <text evidence="3">The sequence shown here is derived from an EMBL/GenBank/DDBJ whole genome shotgun (WGS) entry which is preliminary data.</text>
</comment>
<dbReference type="RefSeq" id="WP_377258290.1">
    <property type="nucleotide sequence ID" value="NZ_JBHLUH010000070.1"/>
</dbReference>
<name>A0ABV6MCA6_9ACTN</name>
<keyword evidence="4" id="KW-1185">Reference proteome</keyword>
<evidence type="ECO:0000313" key="3">
    <source>
        <dbReference type="EMBL" id="MFC0532370.1"/>
    </source>
</evidence>
<dbReference type="EMBL" id="JBHLUH010000070">
    <property type="protein sequence ID" value="MFC0532370.1"/>
    <property type="molecule type" value="Genomic_DNA"/>
</dbReference>
<sequence length="240" mass="24560">MPYPFAGSLAGKVIVVTGAASGIGAAVAAAGAESGAWVIGVDTRAHPLVSVVGDITDRDTVDQLTSHVEGGPGRVDCFVSNAGIDPRAALGDLDHALWSRVMDVNVWAGVEILRALLPHLGPGASVVTVSSIRARLGFTGDAAYHASKGAIESLTRALAVELAPREIRVNAVAPGAIRTSMNATSLDKPEIAGQLADRIPQRRVGRPEEVAAAILFLASDAASYITGTVLPVDGGYLIQG</sequence>
<comment type="similarity">
    <text evidence="1">Belongs to the short-chain dehydrogenases/reductases (SDR) family.</text>
</comment>